<gene>
    <name evidence="6" type="ORF">PPRIM_AZ9-3.1.T0040181</name>
</gene>
<comment type="subcellular location">
    <subcellularLocation>
        <location evidence="1">Membrane</location>
    </subcellularLocation>
    <subcellularLocation>
        <location evidence="5">Mitochondrion inner membrane</location>
        <topology evidence="5">Multi-pass membrane protein</topology>
    </subcellularLocation>
</comment>
<dbReference type="InterPro" id="IPR002994">
    <property type="entry name" value="Surf1/Shy1"/>
</dbReference>
<keyword evidence="3 5" id="KW-1133">Transmembrane helix</keyword>
<evidence type="ECO:0000256" key="5">
    <source>
        <dbReference type="RuleBase" id="RU363076"/>
    </source>
</evidence>
<dbReference type="Proteomes" id="UP000688137">
    <property type="component" value="Unassembled WGS sequence"/>
</dbReference>
<sequence length="301" mass="35300">MLSTQVFNSFAQRQSNGIIKLLAYGVFFGGAYGCVWHQWKGGQQKQLYEKVENEITEWKPITINGLNASRYPWAQNIRKWEYKLVKLYGYFRDERFFVRREREGRDGFLVFAPFVTALQFNDTEQDPEQTTKSQVMVNLGWVPKDNISDIQMGQEPIGTTTYENVPHNEDDDQLTGFNRNIANMEEDYQMPFVEFVGMVRRGEEEDIIKGRRNWPREGVYNYIDLWFMSRLYRSFNLTDSSAAYIERLVQEYDEESANLYPIPATKDNFDKPLPTPQTHQAYSLFFGLSSIMSLALLAIRR</sequence>
<reference evidence="6" key="1">
    <citation type="submission" date="2021-01" db="EMBL/GenBank/DDBJ databases">
        <authorList>
            <consortium name="Genoscope - CEA"/>
            <person name="William W."/>
        </authorList>
    </citation>
    <scope>NUCLEOTIDE SEQUENCE</scope>
</reference>
<evidence type="ECO:0000256" key="3">
    <source>
        <dbReference type="ARBA" id="ARBA00022989"/>
    </source>
</evidence>
<dbReference type="OMA" id="WAQNIRK"/>
<keyword evidence="4 5" id="KW-0472">Membrane</keyword>
<comment type="caution">
    <text evidence="6">The sequence shown here is derived from an EMBL/GenBank/DDBJ whole genome shotgun (WGS) entry which is preliminary data.</text>
</comment>
<dbReference type="Pfam" id="PF02104">
    <property type="entry name" value="SURF1"/>
    <property type="match status" value="1"/>
</dbReference>
<keyword evidence="2 5" id="KW-0812">Transmembrane</keyword>
<dbReference type="PANTHER" id="PTHR23427">
    <property type="entry name" value="SURFEIT LOCUS PROTEIN"/>
    <property type="match status" value="1"/>
</dbReference>
<dbReference type="AlphaFoldDB" id="A0A8S1JLQ0"/>
<accession>A0A8S1JLQ0</accession>
<name>A0A8S1JLQ0_PARPR</name>
<keyword evidence="5" id="KW-0999">Mitochondrion inner membrane</keyword>
<dbReference type="GO" id="GO:0005743">
    <property type="term" value="C:mitochondrial inner membrane"/>
    <property type="evidence" value="ECO:0007669"/>
    <property type="project" value="UniProtKB-SubCell"/>
</dbReference>
<organism evidence="6 7">
    <name type="scientific">Paramecium primaurelia</name>
    <dbReference type="NCBI Taxonomy" id="5886"/>
    <lineage>
        <taxon>Eukaryota</taxon>
        <taxon>Sar</taxon>
        <taxon>Alveolata</taxon>
        <taxon>Ciliophora</taxon>
        <taxon>Intramacronucleata</taxon>
        <taxon>Oligohymenophorea</taxon>
        <taxon>Peniculida</taxon>
        <taxon>Parameciidae</taxon>
        <taxon>Paramecium</taxon>
    </lineage>
</organism>
<feature type="transmembrane region" description="Helical" evidence="5">
    <location>
        <begin position="21"/>
        <end position="39"/>
    </location>
</feature>
<evidence type="ECO:0000256" key="1">
    <source>
        <dbReference type="ARBA" id="ARBA00004370"/>
    </source>
</evidence>
<comment type="similarity">
    <text evidence="5">Belongs to the SURF1 family.</text>
</comment>
<dbReference type="PANTHER" id="PTHR23427:SF2">
    <property type="entry name" value="SURFEIT LOCUS PROTEIN 1"/>
    <property type="match status" value="1"/>
</dbReference>
<comment type="function">
    <text evidence="5">Probably involved in the biogenesis of the COX complex.</text>
</comment>
<keyword evidence="5" id="KW-0496">Mitochondrion</keyword>
<dbReference type="InterPro" id="IPR045214">
    <property type="entry name" value="Surf1/Surf4"/>
</dbReference>
<keyword evidence="7" id="KW-1185">Reference proteome</keyword>
<evidence type="ECO:0000313" key="7">
    <source>
        <dbReference type="Proteomes" id="UP000688137"/>
    </source>
</evidence>
<evidence type="ECO:0000256" key="4">
    <source>
        <dbReference type="ARBA" id="ARBA00023136"/>
    </source>
</evidence>
<comment type="caution">
    <text evidence="5">Lacks conserved residue(s) required for the propagation of feature annotation.</text>
</comment>
<proteinExistence type="inferred from homology"/>
<dbReference type="EMBL" id="CAJJDM010000001">
    <property type="protein sequence ID" value="CAD8042962.1"/>
    <property type="molecule type" value="Genomic_DNA"/>
</dbReference>
<protein>
    <recommendedName>
        <fullName evidence="5">SURF1-like protein</fullName>
    </recommendedName>
</protein>
<evidence type="ECO:0000256" key="2">
    <source>
        <dbReference type="ARBA" id="ARBA00022692"/>
    </source>
</evidence>
<evidence type="ECO:0000313" key="6">
    <source>
        <dbReference type="EMBL" id="CAD8042962.1"/>
    </source>
</evidence>